<dbReference type="InterPro" id="IPR019337">
    <property type="entry name" value="Telomere_length_regulation_dom"/>
</dbReference>
<dbReference type="Gene3D" id="1.25.40.720">
    <property type="entry name" value="Telomere length regulation protein 2, C-terminal domain"/>
    <property type="match status" value="1"/>
</dbReference>
<comment type="similarity">
    <text evidence="1">Belongs to the TEL2 family.</text>
</comment>
<dbReference type="EMBL" id="MNAD01000321">
    <property type="protein sequence ID" value="OJT14145.1"/>
    <property type="molecule type" value="Genomic_DNA"/>
</dbReference>
<protein>
    <submittedName>
        <fullName evidence="4">DNA replication checkpoint protein tel2</fullName>
    </submittedName>
</protein>
<dbReference type="GO" id="GO:0042162">
    <property type="term" value="F:telomeric DNA binding"/>
    <property type="evidence" value="ECO:0007669"/>
    <property type="project" value="TreeGrafter"/>
</dbReference>
<accession>A0A1M2W2R2</accession>
<evidence type="ECO:0000259" key="3">
    <source>
        <dbReference type="Pfam" id="PF10193"/>
    </source>
</evidence>
<sequence length="1027" mass="112077">MSAEYNDATLAQIREVISRLQSPIPDLSTLLSLLAAPLASIGVLPPRFRIHNTSPIPSHTLNVSRHAPLLQRALLEHVIPVWEPELLQEDAYEMVEQYFCPDAMTFASPPARQLALYAYSTILSMPMKDYSVRLLAKLAKAYPIDVLHTILYAGDSGVSYGRHSMTWEDCIRNVLAVPAKVANYMEERRDLPPALEYGPFFVDVSIRTEQLIHSSQDKRSQDKMSSIAYLLSKLVNTGVFPSSVPTSPAHPSFFQASLPTIRSRLLHDNGDYSAFWTKLFTSLPSSTTLRSILTSLLAHLTPIPIGLDVTVRTRRLVTREALLVKCLFGPLHKDNSELVDSFSAIAFGRNWDEGHARIFACWAAGARKDDRDREALGILLAKVVDIWTDADHVRHSLLSQHKYVTSLLLITLKSFPSPSPAYDLALSAPFVQSVSTYISHLDSSVRRCGMLVAEEVARAAGKSLDFGDWEGDDPGKAWCRQLRELLKECDADVDQTAELASELPTSSEAHSTPADTIKSPKAKIAVAKPSGYDSDDSLTGYASPSSSRSASPTPSELEEVERDPTIHIGVKKVPRPVYLAQLGEMIRPTGGLQSGDEQLQATKVEVALEVAEELIRRKSGYGTELEENAVNLAHGLMGLQDNYDLEGFDQKRQAVLIALVACCPRKAAPAIIEEFFRNQYSTDQRFVMLNALALGARELASLPVPDLPGRKALPSEKVAFPSKRLPPALHNKYLTTGDQLRTNDPVQLLVEGISQQAIDNGRDATADKVPELVRERNLRVRSSSKVAEVPTTTASAHASLMRQLAGTQHPKRTTFTEVAAECFICPFINRFWLFLRDEQTREARTAQQPVLHRYTGAGTGLVLSALILGRFLETLAVLVHAARNAREWLAVIAPDALELALTLGTRPLSRGEGADDDNGAGEDGAGPSGPRQSKEAALLTAALELALIVLDGCLDLDGGKSLGLEHTASLLGAGEWAGKVLGGLEDGAKVLGGGGAQEVRLRRAAAGVVLKVDELTSRWRRSMVDMV</sequence>
<dbReference type="GO" id="GO:0005829">
    <property type="term" value="C:cytosol"/>
    <property type="evidence" value="ECO:0007669"/>
    <property type="project" value="TreeGrafter"/>
</dbReference>
<dbReference type="GO" id="GO:0051083">
    <property type="term" value="P:'de novo' cotranslational protein folding"/>
    <property type="evidence" value="ECO:0007669"/>
    <property type="project" value="TreeGrafter"/>
</dbReference>
<name>A0A1M2W2R2_TRAPU</name>
<dbReference type="PANTHER" id="PTHR15830">
    <property type="entry name" value="TELOMERE LENGTH REGULATION PROTEIN TEL2 FAMILY MEMBER"/>
    <property type="match status" value="1"/>
</dbReference>
<feature type="domain" description="Telomere length regulation protein conserved" evidence="3">
    <location>
        <begin position="576"/>
        <end position="696"/>
    </location>
</feature>
<dbReference type="GO" id="GO:0051879">
    <property type="term" value="F:Hsp90 protein binding"/>
    <property type="evidence" value="ECO:0007669"/>
    <property type="project" value="TreeGrafter"/>
</dbReference>
<comment type="caution">
    <text evidence="4">The sequence shown here is derived from an EMBL/GenBank/DDBJ whole genome shotgun (WGS) entry which is preliminary data.</text>
</comment>
<keyword evidence="5" id="KW-1185">Reference proteome</keyword>
<dbReference type="OrthoDB" id="10254187at2759"/>
<dbReference type="Proteomes" id="UP000184267">
    <property type="component" value="Unassembled WGS sequence"/>
</dbReference>
<dbReference type="AlphaFoldDB" id="A0A1M2W2R2"/>
<evidence type="ECO:0000313" key="4">
    <source>
        <dbReference type="EMBL" id="OJT14145.1"/>
    </source>
</evidence>
<dbReference type="STRING" id="154538.A0A1M2W2R2"/>
<feature type="compositionally biased region" description="Low complexity" evidence="2">
    <location>
        <begin position="543"/>
        <end position="555"/>
    </location>
</feature>
<dbReference type="InterPro" id="IPR051970">
    <property type="entry name" value="TEL2_Regulation"/>
</dbReference>
<dbReference type="Pfam" id="PF10193">
    <property type="entry name" value="Telomere_reg-2"/>
    <property type="match status" value="1"/>
</dbReference>
<dbReference type="PANTHER" id="PTHR15830:SF10">
    <property type="entry name" value="TELOMERE LENGTH REGULATION PROTEIN TEL2 HOMOLOG"/>
    <property type="match status" value="1"/>
</dbReference>
<evidence type="ECO:0000256" key="2">
    <source>
        <dbReference type="SAM" id="MobiDB-lite"/>
    </source>
</evidence>
<feature type="region of interest" description="Disordered" evidence="2">
    <location>
        <begin position="908"/>
        <end position="933"/>
    </location>
</feature>
<reference evidence="4 5" key="1">
    <citation type="submission" date="2016-10" db="EMBL/GenBank/DDBJ databases">
        <title>Genome sequence of the basidiomycete white-rot fungus Trametes pubescens.</title>
        <authorList>
            <person name="Makela M.R."/>
            <person name="Granchi Z."/>
            <person name="Peng M."/>
            <person name="De Vries R.P."/>
            <person name="Grigoriev I."/>
            <person name="Riley R."/>
            <person name="Hilden K."/>
        </authorList>
    </citation>
    <scope>NUCLEOTIDE SEQUENCE [LARGE SCALE GENOMIC DNA]</scope>
    <source>
        <strain evidence="4 5">FBCC735</strain>
    </source>
</reference>
<feature type="compositionally biased region" description="Polar residues" evidence="2">
    <location>
        <begin position="503"/>
        <end position="514"/>
    </location>
</feature>
<evidence type="ECO:0000313" key="5">
    <source>
        <dbReference type="Proteomes" id="UP000184267"/>
    </source>
</evidence>
<evidence type="ECO:0000256" key="1">
    <source>
        <dbReference type="ARBA" id="ARBA00006133"/>
    </source>
</evidence>
<organism evidence="4 5">
    <name type="scientific">Trametes pubescens</name>
    <name type="common">White-rot fungus</name>
    <dbReference type="NCBI Taxonomy" id="154538"/>
    <lineage>
        <taxon>Eukaryota</taxon>
        <taxon>Fungi</taxon>
        <taxon>Dikarya</taxon>
        <taxon>Basidiomycota</taxon>
        <taxon>Agaricomycotina</taxon>
        <taxon>Agaricomycetes</taxon>
        <taxon>Polyporales</taxon>
        <taxon>Polyporaceae</taxon>
        <taxon>Trametes</taxon>
    </lineage>
</organism>
<gene>
    <name evidence="4" type="ORF">TRAPUB_9256</name>
</gene>
<proteinExistence type="inferred from homology"/>
<feature type="region of interest" description="Disordered" evidence="2">
    <location>
        <begin position="500"/>
        <end position="565"/>
    </location>
</feature>
<dbReference type="InterPro" id="IPR038528">
    <property type="entry name" value="TEL2_C_sf"/>
</dbReference>
<dbReference type="OMA" id="ARIFACW"/>